<keyword evidence="1" id="KW-0472">Membrane</keyword>
<evidence type="ECO:0000256" key="1">
    <source>
        <dbReference type="SAM" id="Phobius"/>
    </source>
</evidence>
<dbReference type="GO" id="GO:0022900">
    <property type="term" value="P:electron transport chain"/>
    <property type="evidence" value="ECO:0007669"/>
    <property type="project" value="InterPro"/>
</dbReference>
<organism evidence="2 3">
    <name type="scientific">Solilutibacter tolerans</name>
    <dbReference type="NCBI Taxonomy" id="1604334"/>
    <lineage>
        <taxon>Bacteria</taxon>
        <taxon>Pseudomonadati</taxon>
        <taxon>Pseudomonadota</taxon>
        <taxon>Gammaproteobacteria</taxon>
        <taxon>Lysobacterales</taxon>
        <taxon>Lysobacteraceae</taxon>
        <taxon>Solilutibacter</taxon>
    </lineage>
</organism>
<dbReference type="GO" id="GO:0005506">
    <property type="term" value="F:iron ion binding"/>
    <property type="evidence" value="ECO:0007669"/>
    <property type="project" value="InterPro"/>
</dbReference>
<dbReference type="SUPFAM" id="SSF47175">
    <property type="entry name" value="Cytochromes"/>
    <property type="match status" value="1"/>
</dbReference>
<accession>A0A1N6XJV3</accession>
<evidence type="ECO:0000313" key="3">
    <source>
        <dbReference type="Proteomes" id="UP000241788"/>
    </source>
</evidence>
<dbReference type="Gene3D" id="1.20.120.10">
    <property type="entry name" value="Cytochrome c/b562"/>
    <property type="match status" value="1"/>
</dbReference>
<dbReference type="InterPro" id="IPR002321">
    <property type="entry name" value="Cyt_c_II"/>
</dbReference>
<dbReference type="OrthoDB" id="5984407at2"/>
<dbReference type="GO" id="GO:0009055">
    <property type="term" value="F:electron transfer activity"/>
    <property type="evidence" value="ECO:0007669"/>
    <property type="project" value="InterPro"/>
</dbReference>
<proteinExistence type="predicted"/>
<reference evidence="3" key="1">
    <citation type="submission" date="2017-01" db="EMBL/GenBank/DDBJ databases">
        <authorList>
            <person name="Varghese N."/>
            <person name="Submissions S."/>
        </authorList>
    </citation>
    <scope>NUCLEOTIDE SEQUENCE [LARGE SCALE GENOMIC DNA]</scope>
    <source>
        <strain evidence="3">UM1</strain>
    </source>
</reference>
<name>A0A1N6XJV3_9GAMM</name>
<dbReference type="Pfam" id="PF01322">
    <property type="entry name" value="Cytochrom_C_2"/>
    <property type="match status" value="1"/>
</dbReference>
<dbReference type="Proteomes" id="UP000241788">
    <property type="component" value="Unassembled WGS sequence"/>
</dbReference>
<dbReference type="GO" id="GO:0020037">
    <property type="term" value="F:heme binding"/>
    <property type="evidence" value="ECO:0007669"/>
    <property type="project" value="InterPro"/>
</dbReference>
<protein>
    <submittedName>
        <fullName evidence="2">Cytochrome C</fullName>
    </submittedName>
</protein>
<dbReference type="AlphaFoldDB" id="A0A1N6XJV3"/>
<dbReference type="InterPro" id="IPR010980">
    <property type="entry name" value="Cyt_c/b562"/>
</dbReference>
<gene>
    <name evidence="2" type="ORF">SAMN05421546_2257</name>
</gene>
<dbReference type="STRING" id="1604334.SAMN05421546_2257"/>
<evidence type="ECO:0000313" key="2">
    <source>
        <dbReference type="EMBL" id="SIR02489.1"/>
    </source>
</evidence>
<dbReference type="RefSeq" id="WP_076588408.1">
    <property type="nucleotide sequence ID" value="NZ_FTLW01000005.1"/>
</dbReference>
<feature type="transmembrane region" description="Helical" evidence="1">
    <location>
        <begin position="18"/>
        <end position="37"/>
    </location>
</feature>
<keyword evidence="1" id="KW-1133">Transmembrane helix</keyword>
<keyword evidence="1" id="KW-0812">Transmembrane</keyword>
<dbReference type="PROSITE" id="PS51009">
    <property type="entry name" value="CYTCII"/>
    <property type="match status" value="1"/>
</dbReference>
<keyword evidence="3" id="KW-1185">Reference proteome</keyword>
<dbReference type="EMBL" id="FTLW01000005">
    <property type="protein sequence ID" value="SIR02489.1"/>
    <property type="molecule type" value="Genomic_DNA"/>
</dbReference>
<sequence length="149" mass="16581">MSTPTEATPRKPSAAGRYFFMLLLGLVLGIVGTVMAIRSWQAKQDHFPDSVMTVQSWHMGQLKKNIEQNRCTANETIPHLQTLRRMADDIEPAFGDEAKDERFVTHTANFRAALDKAQSNPPLSCESLKATMGEVGAQCKACHEDFKKS</sequence>